<keyword evidence="7" id="KW-0411">Iron-sulfur</keyword>
<dbReference type="RefSeq" id="WP_037977643.1">
    <property type="nucleotide sequence ID" value="NZ_JMKI01000045.1"/>
</dbReference>
<dbReference type="Gene3D" id="3.60.9.10">
    <property type="entry name" value="Aldehyde ferredoxin oxidoreductase, N-terminal domain"/>
    <property type="match status" value="1"/>
</dbReference>
<dbReference type="InterPro" id="IPR036503">
    <property type="entry name" value="Ald_Fedxn_OxRdtase_N_sf"/>
</dbReference>
<gene>
    <name evidence="10" type="ORF">EH55_09060</name>
</gene>
<dbReference type="STRING" id="2754.EH55_09060"/>
<dbReference type="InterPro" id="IPR051919">
    <property type="entry name" value="W-dependent_AOR"/>
</dbReference>
<dbReference type="GO" id="GO:0009055">
    <property type="term" value="F:electron transfer activity"/>
    <property type="evidence" value="ECO:0007669"/>
    <property type="project" value="InterPro"/>
</dbReference>
<dbReference type="InterPro" id="IPR013983">
    <property type="entry name" value="Ald_Fedxn_OxRdtase_N"/>
</dbReference>
<proteinExistence type="inferred from homology"/>
<evidence type="ECO:0000256" key="3">
    <source>
        <dbReference type="ARBA" id="ARBA00022485"/>
    </source>
</evidence>
<keyword evidence="5" id="KW-0560">Oxidoreductase</keyword>
<dbReference type="GeneID" id="90984261"/>
<dbReference type="PATRIC" id="fig|2754.20.peg.1946"/>
<comment type="cofactor">
    <cofactor evidence="8">
        <name>tungstopterin</name>
        <dbReference type="ChEBI" id="CHEBI:30402"/>
    </cofactor>
</comment>
<evidence type="ECO:0000256" key="2">
    <source>
        <dbReference type="ARBA" id="ARBA00011032"/>
    </source>
</evidence>
<dbReference type="EMBL" id="JMKI01000045">
    <property type="protein sequence ID" value="KEJ91546.1"/>
    <property type="molecule type" value="Genomic_DNA"/>
</dbReference>
<keyword evidence="4" id="KW-0479">Metal-binding</keyword>
<reference evidence="10 11" key="1">
    <citation type="submission" date="2014-04" db="EMBL/GenBank/DDBJ databases">
        <title>Draft Genome Sequence of Synergistes jonesii.</title>
        <authorList>
            <person name="Coil D.A."/>
            <person name="Eisen J.A."/>
            <person name="Holland-Moritz H.E."/>
        </authorList>
    </citation>
    <scope>NUCLEOTIDE SEQUENCE [LARGE SCALE GENOMIC DNA]</scope>
    <source>
        <strain evidence="10 11">78-1</strain>
    </source>
</reference>
<dbReference type="Pfam" id="PF02730">
    <property type="entry name" value="AFOR_N"/>
    <property type="match status" value="1"/>
</dbReference>
<dbReference type="GO" id="GO:0016625">
    <property type="term" value="F:oxidoreductase activity, acting on the aldehyde or oxo group of donors, iron-sulfur protein as acceptor"/>
    <property type="evidence" value="ECO:0007669"/>
    <property type="project" value="InterPro"/>
</dbReference>
<comment type="similarity">
    <text evidence="2">Belongs to the AOR/FOR family.</text>
</comment>
<dbReference type="GO" id="GO:0046872">
    <property type="term" value="F:metal ion binding"/>
    <property type="evidence" value="ECO:0007669"/>
    <property type="project" value="UniProtKB-KW"/>
</dbReference>
<evidence type="ECO:0000256" key="6">
    <source>
        <dbReference type="ARBA" id="ARBA00023004"/>
    </source>
</evidence>
<dbReference type="Gene3D" id="1.10.569.10">
    <property type="entry name" value="Aldehyde Ferredoxin Oxidoreductase Protein, subunit A, domain 2"/>
    <property type="match status" value="1"/>
</dbReference>
<dbReference type="Pfam" id="PF01314">
    <property type="entry name" value="AFOR_C"/>
    <property type="match status" value="1"/>
</dbReference>
<dbReference type="GO" id="GO:0051539">
    <property type="term" value="F:4 iron, 4 sulfur cluster binding"/>
    <property type="evidence" value="ECO:0007669"/>
    <property type="project" value="UniProtKB-KW"/>
</dbReference>
<dbReference type="Proteomes" id="UP000027665">
    <property type="component" value="Unassembled WGS sequence"/>
</dbReference>
<dbReference type="SUPFAM" id="SSF56228">
    <property type="entry name" value="Aldehyde ferredoxin oxidoreductase, N-terminal domain"/>
    <property type="match status" value="1"/>
</dbReference>
<dbReference type="Gene3D" id="1.10.599.10">
    <property type="entry name" value="Aldehyde Ferredoxin Oxidoreductase Protein, subunit A, domain 3"/>
    <property type="match status" value="1"/>
</dbReference>
<sequence length="571" mass="60148">MAFIFRVNMENKTVKKEAVPKAYASLGGRALITRIMVDETKPDIDALGKENKLIICPGLLGGTICTSTGRISIGGKSPLTQTLKESNAGGIVSQQLCRIGVKAIIIDDCAKKGEWYLLKVNADGIEFIDALEYVGKNNYELSELLKKRFDPKSGILSIGVAGERCYKAASVQVTSTNGYPSRAAARGGMGAVMGSKGLKAIVIDPPTGFSAVTYANKEAFLAAHKVFVEGVRANPNSGVGMPNLGTAVLVNPVNMFGMLPVNNYSSSKFDSDGVKKLSGEYIAEKMAARGGRVGHACNPGCIIHCSNEYVDENGKYVTSGLEYETLALCGSNCGIGDADIVAKMDYMCDDIGLDTMDIGAGIGVAMEGGKASFGDAEAAIAMLQEVNDGTEFGAILGNGAESVGKHLGVKRIPTVKGQAIAGYDPRSLKGTGVTYATCPQGADHTSGNLLGAANLNPIDKTGTPEASFGIQVAMCTMDSIGICIFASFCTADDPKYAVALADMLTALTGESWDVDRMMGLGVETIRLELEYNRAMGISKDKLPDFFCTEPNDVTGAVFDLTDEELKSVFPF</sequence>
<dbReference type="InterPro" id="IPR036021">
    <property type="entry name" value="Tungsten_al_ferr_oxy-like_C"/>
</dbReference>
<comment type="caution">
    <text evidence="10">The sequence shown here is derived from an EMBL/GenBank/DDBJ whole genome shotgun (WGS) entry which is preliminary data.</text>
</comment>
<dbReference type="InterPro" id="IPR013984">
    <property type="entry name" value="Ald_Fedxn_OxRdtase_dom2"/>
</dbReference>
<dbReference type="PANTHER" id="PTHR30038:SF0">
    <property type="entry name" value="TUNGSTEN-CONTAINING ALDEHYDE FERREDOXIN OXIDOREDUCTASE"/>
    <property type="match status" value="1"/>
</dbReference>
<dbReference type="SUPFAM" id="SSF48310">
    <property type="entry name" value="Aldehyde ferredoxin oxidoreductase, C-terminal domains"/>
    <property type="match status" value="1"/>
</dbReference>
<comment type="cofactor">
    <cofactor evidence="1">
        <name>[4Fe-4S] cluster</name>
        <dbReference type="ChEBI" id="CHEBI:49883"/>
    </cofactor>
</comment>
<evidence type="ECO:0000256" key="4">
    <source>
        <dbReference type="ARBA" id="ARBA00022723"/>
    </source>
</evidence>
<evidence type="ECO:0000313" key="10">
    <source>
        <dbReference type="EMBL" id="KEJ91546.1"/>
    </source>
</evidence>
<accession>A0A073IQ25</accession>
<evidence type="ECO:0000256" key="8">
    <source>
        <dbReference type="ARBA" id="ARBA00049934"/>
    </source>
</evidence>
<dbReference type="AlphaFoldDB" id="A0A073IQ25"/>
<dbReference type="OrthoDB" id="9763894at2"/>
<dbReference type="SMART" id="SM00790">
    <property type="entry name" value="AFOR_N"/>
    <property type="match status" value="1"/>
</dbReference>
<feature type="domain" description="Aldehyde ferredoxin oxidoreductase N-terminal" evidence="9">
    <location>
        <begin position="1"/>
        <end position="208"/>
    </location>
</feature>
<keyword evidence="11" id="KW-1185">Reference proteome</keyword>
<evidence type="ECO:0000256" key="1">
    <source>
        <dbReference type="ARBA" id="ARBA00001966"/>
    </source>
</evidence>
<dbReference type="InterPro" id="IPR001203">
    <property type="entry name" value="OxRdtase_Ald_Fedxn_C"/>
</dbReference>
<name>A0A073IQ25_9BACT</name>
<dbReference type="eggNOG" id="COG2414">
    <property type="taxonomic scope" value="Bacteria"/>
</dbReference>
<organism evidence="10 11">
    <name type="scientific">Synergistes jonesii</name>
    <dbReference type="NCBI Taxonomy" id="2754"/>
    <lineage>
        <taxon>Bacteria</taxon>
        <taxon>Thermotogati</taxon>
        <taxon>Synergistota</taxon>
        <taxon>Synergistia</taxon>
        <taxon>Synergistales</taxon>
        <taxon>Synergistaceae</taxon>
        <taxon>Synergistes</taxon>
    </lineage>
</organism>
<dbReference type="PANTHER" id="PTHR30038">
    <property type="entry name" value="ALDEHYDE FERREDOXIN OXIDOREDUCTASE"/>
    <property type="match status" value="1"/>
</dbReference>
<evidence type="ECO:0000256" key="5">
    <source>
        <dbReference type="ARBA" id="ARBA00023002"/>
    </source>
</evidence>
<evidence type="ECO:0000313" key="11">
    <source>
        <dbReference type="Proteomes" id="UP000027665"/>
    </source>
</evidence>
<keyword evidence="3" id="KW-0004">4Fe-4S</keyword>
<dbReference type="InterPro" id="IPR013985">
    <property type="entry name" value="Ald_Fedxn_OxRdtase_dom3"/>
</dbReference>
<keyword evidence="6" id="KW-0408">Iron</keyword>
<protein>
    <recommendedName>
        <fullName evidence="9">Aldehyde ferredoxin oxidoreductase N-terminal domain-containing protein</fullName>
    </recommendedName>
</protein>
<evidence type="ECO:0000256" key="7">
    <source>
        <dbReference type="ARBA" id="ARBA00023014"/>
    </source>
</evidence>
<evidence type="ECO:0000259" key="9">
    <source>
        <dbReference type="SMART" id="SM00790"/>
    </source>
</evidence>